<name>A0A4R6RQJ9_9BURK</name>
<protein>
    <recommendedName>
        <fullName evidence="4">4-amino-4-deoxy-L-arabinose transferase-like glycosyltransferase</fullName>
    </recommendedName>
</protein>
<feature type="transmembrane region" description="Helical" evidence="1">
    <location>
        <begin position="65"/>
        <end position="83"/>
    </location>
</feature>
<feature type="transmembrane region" description="Helical" evidence="1">
    <location>
        <begin position="162"/>
        <end position="178"/>
    </location>
</feature>
<feature type="transmembrane region" description="Helical" evidence="1">
    <location>
        <begin position="300"/>
        <end position="324"/>
    </location>
</feature>
<comment type="caution">
    <text evidence="2">The sequence shown here is derived from an EMBL/GenBank/DDBJ whole genome shotgun (WGS) entry which is preliminary data.</text>
</comment>
<proteinExistence type="predicted"/>
<evidence type="ECO:0000313" key="2">
    <source>
        <dbReference type="EMBL" id="TDP88545.1"/>
    </source>
</evidence>
<gene>
    <name evidence="2" type="ORF">EV672_101697</name>
</gene>
<feature type="transmembrane region" description="Helical" evidence="1">
    <location>
        <begin position="88"/>
        <end position="105"/>
    </location>
</feature>
<feature type="transmembrane region" description="Helical" evidence="1">
    <location>
        <begin position="330"/>
        <end position="350"/>
    </location>
</feature>
<dbReference type="RefSeq" id="WP_133606224.1">
    <property type="nucleotide sequence ID" value="NZ_SNXW01000001.1"/>
</dbReference>
<dbReference type="OrthoDB" id="5496074at2"/>
<evidence type="ECO:0008006" key="4">
    <source>
        <dbReference type="Google" id="ProtNLM"/>
    </source>
</evidence>
<sequence>MTHRALLAKFKGPLLALSLLWVAGWLWFTWGYWEDDAYIHLEYARNFHDGRGFMFNGLVSNGDTSPLWVVLLAAALGTGLAWLVAGKVLTILCAAFTMIMLWRFASRLREDAELDANSLPAWMLLIFVASPYFCYWAFSGMEAVGAAGWLMMQSMLLMPRRASLGTLMAAALSIGLGPVIRPEMVLMFAAGGPFLLYQWWQVTQGMSAARRGAVFLTAAVLLALPLAVWSAYALQAFGYVMPNTNAAKRAAPDSSVVLRMLNVFGLGFPGVLLALAGLAAALGVPALRAATAGTPSRTRMLLGIPASAAPMAAWLALVTLFYVFNQTYVQTRYALVMAPGLTCLLWVLALRHMRSGLVNALSVTTVALCVAGSLWMARPHLRNKMEVISAIDQMARHIQATVPAGQGIAVYSIGQYGFQLRQHPLIDIGGITRPEASKYLFEGGDKMLAWAKREGARYYISGESPEPGATLLYETQGRVTGWYFQTGAYDAPAMHRLWLLPATAP</sequence>
<evidence type="ECO:0000313" key="3">
    <source>
        <dbReference type="Proteomes" id="UP000294593"/>
    </source>
</evidence>
<feature type="transmembrane region" description="Helical" evidence="1">
    <location>
        <begin position="125"/>
        <end position="150"/>
    </location>
</feature>
<feature type="transmembrane region" description="Helical" evidence="1">
    <location>
        <begin position="184"/>
        <end position="200"/>
    </location>
</feature>
<feature type="transmembrane region" description="Helical" evidence="1">
    <location>
        <begin position="212"/>
        <end position="232"/>
    </location>
</feature>
<feature type="transmembrane region" description="Helical" evidence="1">
    <location>
        <begin position="12"/>
        <end position="33"/>
    </location>
</feature>
<organism evidence="2 3">
    <name type="scientific">Aquabacterium commune</name>
    <dbReference type="NCBI Taxonomy" id="70586"/>
    <lineage>
        <taxon>Bacteria</taxon>
        <taxon>Pseudomonadati</taxon>
        <taxon>Pseudomonadota</taxon>
        <taxon>Betaproteobacteria</taxon>
        <taxon>Burkholderiales</taxon>
        <taxon>Aquabacterium</taxon>
    </lineage>
</organism>
<reference evidence="2 3" key="1">
    <citation type="submission" date="2019-03" db="EMBL/GenBank/DDBJ databases">
        <title>Genomic Encyclopedia of Type Strains, Phase IV (KMG-IV): sequencing the most valuable type-strain genomes for metagenomic binning, comparative biology and taxonomic classification.</title>
        <authorList>
            <person name="Goeker M."/>
        </authorList>
    </citation>
    <scope>NUCLEOTIDE SEQUENCE [LARGE SCALE GENOMIC DNA]</scope>
    <source>
        <strain evidence="2 3">DSM 11901</strain>
    </source>
</reference>
<dbReference type="EMBL" id="SNXW01000001">
    <property type="protein sequence ID" value="TDP88545.1"/>
    <property type="molecule type" value="Genomic_DNA"/>
</dbReference>
<keyword evidence="1" id="KW-0812">Transmembrane</keyword>
<feature type="transmembrane region" description="Helical" evidence="1">
    <location>
        <begin position="357"/>
        <end position="377"/>
    </location>
</feature>
<evidence type="ECO:0000256" key="1">
    <source>
        <dbReference type="SAM" id="Phobius"/>
    </source>
</evidence>
<accession>A0A4R6RQJ9</accession>
<keyword evidence="1" id="KW-0472">Membrane</keyword>
<dbReference type="Proteomes" id="UP000294593">
    <property type="component" value="Unassembled WGS sequence"/>
</dbReference>
<keyword evidence="1" id="KW-1133">Transmembrane helix</keyword>
<keyword evidence="3" id="KW-1185">Reference proteome</keyword>
<feature type="transmembrane region" description="Helical" evidence="1">
    <location>
        <begin position="263"/>
        <end position="288"/>
    </location>
</feature>
<dbReference type="AlphaFoldDB" id="A0A4R6RQJ9"/>